<dbReference type="Gene3D" id="3.40.630.30">
    <property type="match status" value="1"/>
</dbReference>
<evidence type="ECO:0000313" key="13">
    <source>
        <dbReference type="EMBL" id="ACO15384.1"/>
    </source>
</evidence>
<dbReference type="PANTHER" id="PTHR42919">
    <property type="entry name" value="N-ALPHA-ACETYLTRANSFERASE"/>
    <property type="match status" value="1"/>
</dbReference>
<comment type="catalytic activity">
    <reaction evidence="11">
        <text>N-terminal L-methionyl-L-threonyl-[protein] + acetyl-CoA = N-terminal N(alpha)-acetyl-L-methionyl-L-threonyl-[protein] + CoA + H(+)</text>
        <dbReference type="Rhea" id="RHEA:50576"/>
        <dbReference type="Rhea" id="RHEA-COMP:12732"/>
        <dbReference type="Rhea" id="RHEA-COMP:12733"/>
        <dbReference type="ChEBI" id="CHEBI:15378"/>
        <dbReference type="ChEBI" id="CHEBI:57287"/>
        <dbReference type="ChEBI" id="CHEBI:57288"/>
        <dbReference type="ChEBI" id="CHEBI:133404"/>
        <dbReference type="ChEBI" id="CHEBI:133405"/>
        <dbReference type="EC" id="2.3.1.258"/>
    </reaction>
</comment>
<evidence type="ECO:0000256" key="2">
    <source>
        <dbReference type="ARBA" id="ARBA00023315"/>
    </source>
</evidence>
<dbReference type="AlphaFoldDB" id="C1C281"/>
<name>C1C281_CALCM</name>
<accession>C1C281</accession>
<dbReference type="GO" id="GO:0031415">
    <property type="term" value="C:NatA complex"/>
    <property type="evidence" value="ECO:0007669"/>
    <property type="project" value="TreeGrafter"/>
</dbReference>
<evidence type="ECO:0000256" key="7">
    <source>
        <dbReference type="ARBA" id="ARBA00048618"/>
    </source>
</evidence>
<comment type="catalytic activity">
    <reaction evidence="6">
        <text>N-terminal L-methionyl-L-phenylalanyl-[protein] + acetyl-CoA = N-terminal N(alpha)-acetyl-L-methionyl-L-phenylalanyl-[protein] + CoA + H(+)</text>
        <dbReference type="Rhea" id="RHEA:50528"/>
        <dbReference type="Rhea" id="RHEA-COMP:12715"/>
        <dbReference type="Rhea" id="RHEA-COMP:12716"/>
        <dbReference type="ChEBI" id="CHEBI:15378"/>
        <dbReference type="ChEBI" id="CHEBI:57287"/>
        <dbReference type="ChEBI" id="CHEBI:57288"/>
        <dbReference type="ChEBI" id="CHEBI:133382"/>
        <dbReference type="ChEBI" id="CHEBI:133383"/>
        <dbReference type="EC" id="2.3.1.258"/>
    </reaction>
</comment>
<evidence type="ECO:0000256" key="5">
    <source>
        <dbReference type="ARBA" id="ARBA00048335"/>
    </source>
</evidence>
<dbReference type="SUPFAM" id="SSF55729">
    <property type="entry name" value="Acyl-CoA N-acyltransferases (Nat)"/>
    <property type="match status" value="1"/>
</dbReference>
<evidence type="ECO:0000256" key="10">
    <source>
        <dbReference type="ARBA" id="ARBA00049103"/>
    </source>
</evidence>
<dbReference type="InterPro" id="IPR000182">
    <property type="entry name" value="GNAT_dom"/>
</dbReference>
<comment type="catalytic activity">
    <reaction evidence="8">
        <text>N-terminal L-methionyl-L-valyl-[protein] + acetyl-CoA = N-terminal N(alpha)-acetyl-L-methionyl-L-valyl-[protein] + CoA + H(+)</text>
        <dbReference type="Rhea" id="RHEA:50572"/>
        <dbReference type="Rhea" id="RHEA-COMP:12730"/>
        <dbReference type="Rhea" id="RHEA-COMP:12731"/>
        <dbReference type="ChEBI" id="CHEBI:15378"/>
        <dbReference type="ChEBI" id="CHEBI:57287"/>
        <dbReference type="ChEBI" id="CHEBI:57288"/>
        <dbReference type="ChEBI" id="CHEBI:133402"/>
        <dbReference type="ChEBI" id="CHEBI:133403"/>
        <dbReference type="EC" id="2.3.1.258"/>
    </reaction>
</comment>
<evidence type="ECO:0000256" key="4">
    <source>
        <dbReference type="ARBA" id="ARBA00048251"/>
    </source>
</evidence>
<keyword evidence="1 13" id="KW-0808">Transferase</keyword>
<dbReference type="GO" id="GO:0007064">
    <property type="term" value="P:mitotic sister chromatid cohesion"/>
    <property type="evidence" value="ECO:0007669"/>
    <property type="project" value="TreeGrafter"/>
</dbReference>
<comment type="catalytic activity">
    <reaction evidence="5">
        <text>N-terminal L-methionyl-L-tyrosyl-[protein] + acetyl-CoA = N-terminal N(alpha)-acetyl-L-methionyl-L-tyrosyl-[protein] + CoA + H(+)</text>
        <dbReference type="Rhea" id="RHEA:50532"/>
        <dbReference type="Rhea" id="RHEA-COMP:12717"/>
        <dbReference type="Rhea" id="RHEA-COMP:12718"/>
        <dbReference type="ChEBI" id="CHEBI:15378"/>
        <dbReference type="ChEBI" id="CHEBI:57287"/>
        <dbReference type="ChEBI" id="CHEBI:57288"/>
        <dbReference type="ChEBI" id="CHEBI:133384"/>
        <dbReference type="ChEBI" id="CHEBI:133385"/>
        <dbReference type="EC" id="2.3.1.258"/>
    </reaction>
</comment>
<dbReference type="InterPro" id="IPR051556">
    <property type="entry name" value="N-term/lysine_N-AcTrnsfr"/>
</dbReference>
<organism evidence="13">
    <name type="scientific">Caligus clemensi</name>
    <name type="common">Sea louse</name>
    <dbReference type="NCBI Taxonomy" id="344056"/>
    <lineage>
        <taxon>Eukaryota</taxon>
        <taxon>Metazoa</taxon>
        <taxon>Ecdysozoa</taxon>
        <taxon>Arthropoda</taxon>
        <taxon>Crustacea</taxon>
        <taxon>Multicrustacea</taxon>
        <taxon>Hexanauplia</taxon>
        <taxon>Copepoda</taxon>
        <taxon>Siphonostomatoida</taxon>
        <taxon>Caligidae</taxon>
        <taxon>Caligus</taxon>
    </lineage>
</organism>
<proteinExistence type="evidence at transcript level"/>
<sequence>MPTEEGGLQFQVVDTSNLSDFKKLCLILFPVRYPPSFFKSLIAGKMDSGDSCGGSLGYADGRPIGLVSWSHSDGRSHMLNLGVLAQHRRKGIGSRLLEFIPPKPVISLYVQSSNQEALDFYESKGFKKIRLEKSYYRRLDPPDAYFLEQYRD</sequence>
<feature type="domain" description="N-acetyltransferase" evidence="12">
    <location>
        <begin position="8"/>
        <end position="152"/>
    </location>
</feature>
<comment type="catalytic activity">
    <reaction evidence="7">
        <text>N-terminal L-methionyl-L-lysyl-[protein] + acetyl-CoA = N-terminal N(alpha)-acetyl-L-methionyl-L-lysyl-[protein] + CoA + H(+)</text>
        <dbReference type="Rhea" id="RHEA:50580"/>
        <dbReference type="Rhea" id="RHEA-COMP:12734"/>
        <dbReference type="Rhea" id="RHEA-COMP:12735"/>
        <dbReference type="ChEBI" id="CHEBI:15378"/>
        <dbReference type="ChEBI" id="CHEBI:57287"/>
        <dbReference type="ChEBI" id="CHEBI:57288"/>
        <dbReference type="ChEBI" id="CHEBI:133406"/>
        <dbReference type="ChEBI" id="CHEBI:133407"/>
        <dbReference type="EC" id="2.3.1.258"/>
    </reaction>
</comment>
<dbReference type="PROSITE" id="PS51186">
    <property type="entry name" value="GNAT"/>
    <property type="match status" value="1"/>
</dbReference>
<dbReference type="CDD" id="cd04301">
    <property type="entry name" value="NAT_SF"/>
    <property type="match status" value="1"/>
</dbReference>
<dbReference type="GO" id="GO:0120518">
    <property type="term" value="F:protein N-terminal-methionine acetyltransferase activity"/>
    <property type="evidence" value="ECO:0007669"/>
    <property type="project" value="UniProtKB-EC"/>
</dbReference>
<gene>
    <name evidence="13" type="primary">NAT13</name>
</gene>
<evidence type="ECO:0000256" key="11">
    <source>
        <dbReference type="ARBA" id="ARBA00049454"/>
    </source>
</evidence>
<reference evidence="13" key="1">
    <citation type="submission" date="2009-03" db="EMBL/GenBank/DDBJ databases">
        <title>Caligus clemensi ESTs and full-length cDNAs.</title>
        <authorList>
            <person name="Yasuike M."/>
            <person name="von Schalburg K."/>
            <person name="Cooper G."/>
            <person name="Leong J."/>
            <person name="Jones S.R.M."/>
            <person name="Koop B.F."/>
        </authorList>
    </citation>
    <scope>NUCLEOTIDE SEQUENCE</scope>
    <source>
        <tissue evidence="13">Whole</tissue>
    </source>
</reference>
<evidence type="ECO:0000256" key="8">
    <source>
        <dbReference type="ARBA" id="ARBA00048799"/>
    </source>
</evidence>
<evidence type="ECO:0000256" key="1">
    <source>
        <dbReference type="ARBA" id="ARBA00022679"/>
    </source>
</evidence>
<evidence type="ECO:0000256" key="6">
    <source>
        <dbReference type="ARBA" id="ARBA00048490"/>
    </source>
</evidence>
<evidence type="ECO:0000259" key="12">
    <source>
        <dbReference type="PROSITE" id="PS51186"/>
    </source>
</evidence>
<dbReference type="EC" id="2.3.1.258" evidence="3"/>
<dbReference type="Pfam" id="PF13508">
    <property type="entry name" value="Acetyltransf_7"/>
    <property type="match status" value="1"/>
</dbReference>
<keyword evidence="2" id="KW-0012">Acyltransferase</keyword>
<dbReference type="PANTHER" id="PTHR42919:SF8">
    <property type="entry name" value="N-ALPHA-ACETYLTRANSFERASE 50"/>
    <property type="match status" value="1"/>
</dbReference>
<comment type="catalytic activity">
    <reaction evidence="9">
        <text>N-terminal L-methionyl-L-alanyl-[protein] + acetyl-CoA = N-terminal N(alpha)-acetyl-L-methionyl-L-alanyl-[protein] + CoA + H(+)</text>
        <dbReference type="Rhea" id="RHEA:50564"/>
        <dbReference type="Rhea" id="RHEA-COMP:12726"/>
        <dbReference type="Rhea" id="RHEA-COMP:12727"/>
        <dbReference type="ChEBI" id="CHEBI:15378"/>
        <dbReference type="ChEBI" id="CHEBI:57287"/>
        <dbReference type="ChEBI" id="CHEBI:57288"/>
        <dbReference type="ChEBI" id="CHEBI:133398"/>
        <dbReference type="ChEBI" id="CHEBI:133399"/>
        <dbReference type="EC" id="2.3.1.258"/>
    </reaction>
</comment>
<comment type="catalytic activity">
    <reaction evidence="10">
        <text>N-terminal L-methionyl-L-leucyl-[protein] + acetyl-CoA = N-terminal N(alpha)-acetyl-L-methionyl-L-leucyl-[protein] + CoA + H(+)</text>
        <dbReference type="Rhea" id="RHEA:50520"/>
        <dbReference type="Rhea" id="RHEA-COMP:12711"/>
        <dbReference type="Rhea" id="RHEA-COMP:12712"/>
        <dbReference type="ChEBI" id="CHEBI:15378"/>
        <dbReference type="ChEBI" id="CHEBI:57287"/>
        <dbReference type="ChEBI" id="CHEBI:57288"/>
        <dbReference type="ChEBI" id="CHEBI:133377"/>
        <dbReference type="ChEBI" id="CHEBI:133378"/>
        <dbReference type="EC" id="2.3.1.258"/>
    </reaction>
</comment>
<evidence type="ECO:0000256" key="9">
    <source>
        <dbReference type="ARBA" id="ARBA00049002"/>
    </source>
</evidence>
<protein>
    <recommendedName>
        <fullName evidence="3">N-terminal methionine N(alpha)-acetyltransferase NatE</fullName>
        <ecNumber evidence="3">2.3.1.258</ecNumber>
    </recommendedName>
</protein>
<comment type="catalytic activity">
    <reaction evidence="4">
        <text>N-terminal L-methionyl-L-seryl-[protein] + acetyl-CoA = N-terminal N(alpha)-acetyl-L-methionyl-L-seryl-[protein] + CoA + H(+)</text>
        <dbReference type="Rhea" id="RHEA:50568"/>
        <dbReference type="Rhea" id="RHEA-COMP:12728"/>
        <dbReference type="Rhea" id="RHEA-COMP:12729"/>
        <dbReference type="ChEBI" id="CHEBI:15378"/>
        <dbReference type="ChEBI" id="CHEBI:57287"/>
        <dbReference type="ChEBI" id="CHEBI:57288"/>
        <dbReference type="ChEBI" id="CHEBI:133400"/>
        <dbReference type="ChEBI" id="CHEBI:133401"/>
        <dbReference type="EC" id="2.3.1.258"/>
    </reaction>
</comment>
<dbReference type="InterPro" id="IPR016181">
    <property type="entry name" value="Acyl_CoA_acyltransferase"/>
</dbReference>
<dbReference type="EMBL" id="BT080960">
    <property type="protein sequence ID" value="ACO15384.1"/>
    <property type="molecule type" value="mRNA"/>
</dbReference>
<evidence type="ECO:0000256" key="3">
    <source>
        <dbReference type="ARBA" id="ARBA00039121"/>
    </source>
</evidence>